<sequence>MKYHLIDKESIDTVLDKARQYRSLLEPDLAISICIDVFAVDPDNQQALVVYILALTDQLSLSNVKISHKKITETIDRLDSEFHRHYYMGIFLERKARGLLKHSMSHSFAYKGLMEAIGKYEIAEKMAPKHCSDPILRYNSCLRTIEKEGLQPRKEFDELF</sequence>
<dbReference type="STRING" id="1705394.SP60_05950"/>
<dbReference type="OrthoDB" id="117088at2"/>
<dbReference type="AlphaFoldDB" id="A0A0M4P9I8"/>
<dbReference type="Proteomes" id="UP000058020">
    <property type="component" value="Chromosome"/>
</dbReference>
<name>A0A0M4P9I8_9GAMM</name>
<keyword evidence="2" id="KW-1185">Reference proteome</keyword>
<reference evidence="1 2" key="1">
    <citation type="journal article" date="2015" name="Genome Announc.">
        <title>Genome Sequence of 'Candidatus Thioglobus autotrophica' Strain EF1, a Chemoautotroph from the SUP05 Clade of Marine Gammaproteobacteria.</title>
        <authorList>
            <person name="Shah V."/>
            <person name="Morris R.M."/>
        </authorList>
    </citation>
    <scope>NUCLEOTIDE SEQUENCE [LARGE SCALE GENOMIC DNA]</scope>
    <source>
        <strain evidence="1 2">EF1</strain>
    </source>
</reference>
<gene>
    <name evidence="1" type="ORF">SP60_05950</name>
</gene>
<evidence type="ECO:0000313" key="2">
    <source>
        <dbReference type="Proteomes" id="UP000058020"/>
    </source>
</evidence>
<proteinExistence type="predicted"/>
<dbReference type="EMBL" id="CP010552">
    <property type="protein sequence ID" value="ALE52784.1"/>
    <property type="molecule type" value="Genomic_DNA"/>
</dbReference>
<accession>A0A0M4P9I8</accession>
<protein>
    <submittedName>
        <fullName evidence="1">Uncharacterized protein</fullName>
    </submittedName>
</protein>
<dbReference type="KEGG" id="tho:SP60_05950"/>
<dbReference type="RefSeq" id="WP_053951754.1">
    <property type="nucleotide sequence ID" value="NZ_CP010552.1"/>
</dbReference>
<evidence type="ECO:0000313" key="1">
    <source>
        <dbReference type="EMBL" id="ALE52784.1"/>
    </source>
</evidence>
<organism evidence="1 2">
    <name type="scientific">Candidatus Thioglobus autotrophicus</name>
    <dbReference type="NCBI Taxonomy" id="1705394"/>
    <lineage>
        <taxon>Bacteria</taxon>
        <taxon>Pseudomonadati</taxon>
        <taxon>Pseudomonadota</taxon>
        <taxon>Gammaproteobacteria</taxon>
        <taxon>Candidatus Pseudothioglobaceae</taxon>
        <taxon>Candidatus Thioglobus</taxon>
    </lineage>
</organism>